<feature type="transmembrane region" description="Helical" evidence="1">
    <location>
        <begin position="20"/>
        <end position="47"/>
    </location>
</feature>
<dbReference type="Proteomes" id="UP001501470">
    <property type="component" value="Unassembled WGS sequence"/>
</dbReference>
<evidence type="ECO:0000256" key="1">
    <source>
        <dbReference type="SAM" id="Phobius"/>
    </source>
</evidence>
<keyword evidence="1" id="KW-1133">Transmembrane helix</keyword>
<evidence type="ECO:0000313" key="3">
    <source>
        <dbReference type="Proteomes" id="UP001501470"/>
    </source>
</evidence>
<evidence type="ECO:0000313" key="2">
    <source>
        <dbReference type="EMBL" id="GAA1560538.1"/>
    </source>
</evidence>
<name>A0ABN2CL53_9ACTN</name>
<accession>A0ABN2CL53</accession>
<comment type="caution">
    <text evidence="2">The sequence shown here is derived from an EMBL/GenBank/DDBJ whole genome shotgun (WGS) entry which is preliminary data.</text>
</comment>
<sequence>MGAHRLIERSRSLSGLTLAASVVAFGLSVSLLPPIVLFGVATVAFGWRRRAARSPEEPIRSRTSLIPVDSG</sequence>
<keyword evidence="1" id="KW-0812">Transmembrane</keyword>
<reference evidence="2 3" key="1">
    <citation type="journal article" date="2019" name="Int. J. Syst. Evol. Microbiol.">
        <title>The Global Catalogue of Microorganisms (GCM) 10K type strain sequencing project: providing services to taxonomists for standard genome sequencing and annotation.</title>
        <authorList>
            <consortium name="The Broad Institute Genomics Platform"/>
            <consortium name="The Broad Institute Genome Sequencing Center for Infectious Disease"/>
            <person name="Wu L."/>
            <person name="Ma J."/>
        </authorList>
    </citation>
    <scope>NUCLEOTIDE SEQUENCE [LARGE SCALE GENOMIC DNA]</scope>
    <source>
        <strain evidence="2 3">JCM 15933</strain>
    </source>
</reference>
<protein>
    <submittedName>
        <fullName evidence="2">Uncharacterized protein</fullName>
    </submittedName>
</protein>
<gene>
    <name evidence="2" type="ORF">GCM10009827_097260</name>
</gene>
<keyword evidence="1" id="KW-0472">Membrane</keyword>
<organism evidence="2 3">
    <name type="scientific">Dactylosporangium maewongense</name>
    <dbReference type="NCBI Taxonomy" id="634393"/>
    <lineage>
        <taxon>Bacteria</taxon>
        <taxon>Bacillati</taxon>
        <taxon>Actinomycetota</taxon>
        <taxon>Actinomycetes</taxon>
        <taxon>Micromonosporales</taxon>
        <taxon>Micromonosporaceae</taxon>
        <taxon>Dactylosporangium</taxon>
    </lineage>
</organism>
<dbReference type="EMBL" id="BAAAQD010000029">
    <property type="protein sequence ID" value="GAA1560538.1"/>
    <property type="molecule type" value="Genomic_DNA"/>
</dbReference>
<proteinExistence type="predicted"/>
<keyword evidence="3" id="KW-1185">Reference proteome</keyword>